<protein>
    <submittedName>
        <fullName evidence="1">12101_t:CDS:1</fullName>
    </submittedName>
</protein>
<feature type="non-terminal residue" evidence="1">
    <location>
        <position position="1"/>
    </location>
</feature>
<evidence type="ECO:0000313" key="2">
    <source>
        <dbReference type="Proteomes" id="UP000789702"/>
    </source>
</evidence>
<keyword evidence="2" id="KW-1185">Reference proteome</keyword>
<name>A0ACA9MW14_9GLOM</name>
<dbReference type="Proteomes" id="UP000789702">
    <property type="component" value="Unassembled WGS sequence"/>
</dbReference>
<accession>A0ACA9MW14</accession>
<comment type="caution">
    <text evidence="1">The sequence shown here is derived from an EMBL/GenBank/DDBJ whole genome shotgun (WGS) entry which is preliminary data.</text>
</comment>
<dbReference type="EMBL" id="CAJVPU010011537">
    <property type="protein sequence ID" value="CAG8615556.1"/>
    <property type="molecule type" value="Genomic_DNA"/>
</dbReference>
<reference evidence="1" key="1">
    <citation type="submission" date="2021-06" db="EMBL/GenBank/DDBJ databases">
        <authorList>
            <person name="Kallberg Y."/>
            <person name="Tangrot J."/>
            <person name="Rosling A."/>
        </authorList>
    </citation>
    <scope>NUCLEOTIDE SEQUENCE</scope>
    <source>
        <strain evidence="1">IL203A</strain>
    </source>
</reference>
<sequence>TSNASFDQRKKKMEKSYDSYYNPPPPPQYNSQQANFPITQPCVSYFTPTQLQAENAEVLRLNQGTLNFNNHSFIPQNEPLATTNDPSASTHFTDLRQNVSSSYGSSSIPLNAMLCNDFYGSLSNSPSYITNDVVQQNISNNIVKSDDETQQNCIKKGNNKDKEKEKKGNNKQTEKPWLIHDPNAKYTSATQRLHYEIIELVNYLLPTDIERLLRAFVIKRIELVIKEHFQKAEVMVFGSVNTGLYLPTSDIDIACFIHAEPNSATFTIVKLFETLKICASKPILVYSAKEYYTKFNVDICINQMSGYYSAVAIRQYMERWPSLGTLVIAAKCFLTHHKLDCPTSGGMSGYTLFCLMLNFLQLHPEIQTGRIIPEDENLGVLLIEFFELYGVDFNYKQLAIRVERDDELGMNLGYCKKENEPWATKCPESLCIQDPVQKSNDIAKATTIMPKIREHFERAFNTLVNRVCTLERDLSRNGDIIVGLHKYSILSSILLIRQEIVKRRRKVHNDFSHGKQLGRAVAPFGPGIADSLHLPNLEYIWREFREEIEDININISKKQPVNVGVSNDQLNYLKSLQAKVDLQIKRTLINNRSNSDMDLSDSGSPSINIYGQSVEFSNNEGSGNGPNKGCGVQ</sequence>
<gene>
    <name evidence="1" type="ORF">DHETER_LOCUS7809</name>
</gene>
<proteinExistence type="predicted"/>
<organism evidence="1 2">
    <name type="scientific">Dentiscutata heterogama</name>
    <dbReference type="NCBI Taxonomy" id="1316150"/>
    <lineage>
        <taxon>Eukaryota</taxon>
        <taxon>Fungi</taxon>
        <taxon>Fungi incertae sedis</taxon>
        <taxon>Mucoromycota</taxon>
        <taxon>Glomeromycotina</taxon>
        <taxon>Glomeromycetes</taxon>
        <taxon>Diversisporales</taxon>
        <taxon>Gigasporaceae</taxon>
        <taxon>Dentiscutata</taxon>
    </lineage>
</organism>
<evidence type="ECO:0000313" key="1">
    <source>
        <dbReference type="EMBL" id="CAG8615556.1"/>
    </source>
</evidence>